<dbReference type="GO" id="GO:0004190">
    <property type="term" value="F:aspartic-type endopeptidase activity"/>
    <property type="evidence" value="ECO:0007669"/>
    <property type="project" value="InterPro"/>
</dbReference>
<evidence type="ECO:0000313" key="3">
    <source>
        <dbReference type="EMBL" id="ORZ37882.1"/>
    </source>
</evidence>
<evidence type="ECO:0000256" key="1">
    <source>
        <dbReference type="SAM" id="MobiDB-lite"/>
    </source>
</evidence>
<feature type="region of interest" description="Disordered" evidence="1">
    <location>
        <begin position="794"/>
        <end position="837"/>
    </location>
</feature>
<proteinExistence type="predicted"/>
<keyword evidence="2" id="KW-0812">Transmembrane</keyword>
<feature type="compositionally biased region" description="Low complexity" evidence="1">
    <location>
        <begin position="502"/>
        <end position="519"/>
    </location>
</feature>
<feature type="transmembrane region" description="Helical" evidence="2">
    <location>
        <begin position="284"/>
        <end position="305"/>
    </location>
</feature>
<accession>A0A1Y2HXL4</accession>
<sequence length="837" mass="84227">MSATPQPTLPGPTPAECNAALDLYLATGGPTSWRVKTGYRNAVRDSRECCGWYGISCSPNGNIFTLNLMSNGLQGSLPSGDVLAGLQFVENVFMQGNSLIGSLAPLAKLPALKEISVRKNALAGELAGELGQLKYLSRLSASENFISSVSPNLAKAPIVTLFLGNNSLTSFPPEVASSPTLRLLHLNNNKFTSIPASLSQFKGDQCSLVSDPRSIPAVSTNPPSNSSLCAPIDMPPTSTCLNMYYNDQEVGAAWIPTKLTFPSCPVITPSPSANDASGGGMSTGATIAITLVILAMAAALAMVGIRHYRRKRAGNANSGRGLSLSRAGMMGGGGGAGASHTRKSGHFGATSAHSATTTLGGRSAHVTSDTGASTIVVVDEDPSSSTSVGGGGGANLTAATLDEDDEFDLGHARAVLDDNPTRSRRWSLPLNLPHLLKRSGSNGSHHKKSAAVLFRPQGVAAAVSGAGAATTTSSGQGASAANRMSVVGTAGGLFHPAGITHPSSSNANTGAPAASAANSGVRPFTANASTAPISSPLLNNPEALGGNLPKAHARLLAHSRQRDDSALRLPSPQIALVSAPTTRALGPISWGSDNGHEDALPPGVLALPPLVDSTTGSVQPATAATAAAAAAAGEGSSTRPPESVPMTNLHSDSSAPTSARARCVSFALPPEDSANPIPSLSLNGEPMPTPPQGLATPGSVLLGSNAGPALLVTPATPIPPLPADVVTPGVVDGVALVPAPSVVAIHGHETEAEASAVSVASSGGSSRLSRANTAPAAMLSSRFAGKYRGSESTAAAAGAAAQEGDKSAAIGEQQAQQQQQQPVPAIHFLSPSTLLGT</sequence>
<organism evidence="3 4">
    <name type="scientific">Catenaria anguillulae PL171</name>
    <dbReference type="NCBI Taxonomy" id="765915"/>
    <lineage>
        <taxon>Eukaryota</taxon>
        <taxon>Fungi</taxon>
        <taxon>Fungi incertae sedis</taxon>
        <taxon>Blastocladiomycota</taxon>
        <taxon>Blastocladiomycetes</taxon>
        <taxon>Blastocladiales</taxon>
        <taxon>Catenariaceae</taxon>
        <taxon>Catenaria</taxon>
    </lineage>
</organism>
<dbReference type="Proteomes" id="UP000193411">
    <property type="component" value="Unassembled WGS sequence"/>
</dbReference>
<dbReference type="AlphaFoldDB" id="A0A1Y2HXL4"/>
<protein>
    <recommendedName>
        <fullName evidence="5">Leucine-rich repeat-containing N-terminal plant-type domain-containing protein</fullName>
    </recommendedName>
</protein>
<dbReference type="OrthoDB" id="676979at2759"/>
<feature type="compositionally biased region" description="Polar residues" evidence="1">
    <location>
        <begin position="635"/>
        <end position="656"/>
    </location>
</feature>
<evidence type="ECO:0008006" key="5">
    <source>
        <dbReference type="Google" id="ProtNLM"/>
    </source>
</evidence>
<feature type="compositionally biased region" description="Low complexity" evidence="1">
    <location>
        <begin position="794"/>
        <end position="821"/>
    </location>
</feature>
<evidence type="ECO:0000256" key="2">
    <source>
        <dbReference type="SAM" id="Phobius"/>
    </source>
</evidence>
<feature type="compositionally biased region" description="Polar residues" evidence="1">
    <location>
        <begin position="351"/>
        <end position="366"/>
    </location>
</feature>
<gene>
    <name evidence="3" type="ORF">BCR44DRAFT_1497881</name>
</gene>
<feature type="region of interest" description="Disordered" evidence="1">
    <location>
        <begin position="314"/>
        <end position="366"/>
    </location>
</feature>
<keyword evidence="2" id="KW-0472">Membrane</keyword>
<dbReference type="EMBL" id="MCFL01000011">
    <property type="protein sequence ID" value="ORZ37882.1"/>
    <property type="molecule type" value="Genomic_DNA"/>
</dbReference>
<dbReference type="PANTHER" id="PTHR48007:SF4">
    <property type="entry name" value="LEUCINE-RICH REPEAT RECEPTOR-LIKE PROTEIN KINASE PXC1"/>
    <property type="match status" value="1"/>
</dbReference>
<dbReference type="Gene3D" id="3.80.10.10">
    <property type="entry name" value="Ribonuclease Inhibitor"/>
    <property type="match status" value="2"/>
</dbReference>
<dbReference type="PANTHER" id="PTHR48007">
    <property type="entry name" value="LEUCINE-RICH REPEAT RECEPTOR-LIKE PROTEIN KINASE PXC1"/>
    <property type="match status" value="1"/>
</dbReference>
<evidence type="ECO:0000313" key="4">
    <source>
        <dbReference type="Proteomes" id="UP000193411"/>
    </source>
</evidence>
<dbReference type="InterPro" id="IPR001969">
    <property type="entry name" value="Aspartic_peptidase_AS"/>
</dbReference>
<dbReference type="SUPFAM" id="SSF52058">
    <property type="entry name" value="L domain-like"/>
    <property type="match status" value="1"/>
</dbReference>
<dbReference type="InterPro" id="IPR032675">
    <property type="entry name" value="LRR_dom_sf"/>
</dbReference>
<feature type="region of interest" description="Disordered" evidence="1">
    <location>
        <begin position="499"/>
        <end position="519"/>
    </location>
</feature>
<keyword evidence="2" id="KW-1133">Transmembrane helix</keyword>
<dbReference type="PROSITE" id="PS00141">
    <property type="entry name" value="ASP_PROTEASE"/>
    <property type="match status" value="1"/>
</dbReference>
<keyword evidence="4" id="KW-1185">Reference proteome</keyword>
<reference evidence="3 4" key="1">
    <citation type="submission" date="2016-07" db="EMBL/GenBank/DDBJ databases">
        <title>Pervasive Adenine N6-methylation of Active Genes in Fungi.</title>
        <authorList>
            <consortium name="DOE Joint Genome Institute"/>
            <person name="Mondo S.J."/>
            <person name="Dannebaum R.O."/>
            <person name="Kuo R.C."/>
            <person name="Labutti K."/>
            <person name="Haridas S."/>
            <person name="Kuo A."/>
            <person name="Salamov A."/>
            <person name="Ahrendt S.R."/>
            <person name="Lipzen A."/>
            <person name="Sullivan W."/>
            <person name="Andreopoulos W.B."/>
            <person name="Clum A."/>
            <person name="Lindquist E."/>
            <person name="Daum C."/>
            <person name="Ramamoorthy G.K."/>
            <person name="Gryganskyi A."/>
            <person name="Culley D."/>
            <person name="Magnuson J.K."/>
            <person name="James T.Y."/>
            <person name="O'Malley M.A."/>
            <person name="Stajich J.E."/>
            <person name="Spatafora J.W."/>
            <person name="Visel A."/>
            <person name="Grigoriev I.V."/>
        </authorList>
    </citation>
    <scope>NUCLEOTIDE SEQUENCE [LARGE SCALE GENOMIC DNA]</scope>
    <source>
        <strain evidence="3 4">PL171</strain>
    </source>
</reference>
<feature type="region of interest" description="Disordered" evidence="1">
    <location>
        <begin position="625"/>
        <end position="656"/>
    </location>
</feature>
<name>A0A1Y2HXL4_9FUNG</name>
<dbReference type="InterPro" id="IPR046959">
    <property type="entry name" value="PRK1-6/SRF4-like"/>
</dbReference>
<comment type="caution">
    <text evidence="3">The sequence shown here is derived from an EMBL/GenBank/DDBJ whole genome shotgun (WGS) entry which is preliminary data.</text>
</comment>
<dbReference type="GO" id="GO:0006508">
    <property type="term" value="P:proteolysis"/>
    <property type="evidence" value="ECO:0007669"/>
    <property type="project" value="InterPro"/>
</dbReference>